<organism evidence="1 2">
    <name type="scientific">Brasilonema bromeliae SPC951</name>
    <dbReference type="NCBI Taxonomy" id="385972"/>
    <lineage>
        <taxon>Bacteria</taxon>
        <taxon>Bacillati</taxon>
        <taxon>Cyanobacteriota</taxon>
        <taxon>Cyanophyceae</taxon>
        <taxon>Nostocales</taxon>
        <taxon>Scytonemataceae</taxon>
        <taxon>Brasilonema</taxon>
        <taxon>Bromeliae group (in: Brasilonema)</taxon>
    </lineage>
</organism>
<comment type="caution">
    <text evidence="1">The sequence shown here is derived from an EMBL/GenBank/DDBJ whole genome shotgun (WGS) entry which is preliminary data.</text>
</comment>
<name>A0ABX1P0U3_9CYAN</name>
<evidence type="ECO:0000313" key="2">
    <source>
        <dbReference type="Proteomes" id="UP000718564"/>
    </source>
</evidence>
<protein>
    <submittedName>
        <fullName evidence="1">Uncharacterized protein</fullName>
    </submittedName>
</protein>
<keyword evidence="2" id="KW-1185">Reference proteome</keyword>
<proteinExistence type="predicted"/>
<dbReference type="EMBL" id="QMEB01000001">
    <property type="protein sequence ID" value="NMG17940.1"/>
    <property type="molecule type" value="Genomic_DNA"/>
</dbReference>
<dbReference type="RefSeq" id="WP_169153235.1">
    <property type="nucleotide sequence ID" value="NZ_CAWPJE010000193.1"/>
</dbReference>
<sequence>MTHNNPEDQMQSNLLAFASAGISVLFEVIKDPFDEIRGHLTGSILRSWITENRKTSEQSSGCVVSYYPAEQKVEAFIVDEKNESLFTDKGRKIAVVFKAKSLDLELQQLFANQKIVLIPFD</sequence>
<evidence type="ECO:0000313" key="1">
    <source>
        <dbReference type="EMBL" id="NMG17940.1"/>
    </source>
</evidence>
<accession>A0ABX1P0U3</accession>
<gene>
    <name evidence="1" type="ORF">DP116_00160</name>
</gene>
<dbReference type="Proteomes" id="UP000718564">
    <property type="component" value="Unassembled WGS sequence"/>
</dbReference>
<reference evidence="1 2" key="1">
    <citation type="submission" date="2018-06" db="EMBL/GenBank/DDBJ databases">
        <title>Comparative genomics of Brasilonema spp. strains.</title>
        <authorList>
            <person name="Alvarenga D.O."/>
            <person name="Fiore M.F."/>
            <person name="Varani A.M."/>
        </authorList>
    </citation>
    <scope>NUCLEOTIDE SEQUENCE [LARGE SCALE GENOMIC DNA]</scope>
    <source>
        <strain evidence="1 2">SPC951</strain>
    </source>
</reference>